<evidence type="ECO:0000256" key="3">
    <source>
        <dbReference type="ARBA" id="ARBA00022553"/>
    </source>
</evidence>
<protein>
    <recommendedName>
        <fullName evidence="7">Microtubule-associated protein</fullName>
    </recommendedName>
</protein>
<feature type="region of interest" description="Disordered" evidence="8">
    <location>
        <begin position="152"/>
        <end position="195"/>
    </location>
</feature>
<feature type="compositionally biased region" description="Polar residues" evidence="8">
    <location>
        <begin position="525"/>
        <end position="534"/>
    </location>
</feature>
<dbReference type="PROSITE" id="PS51491">
    <property type="entry name" value="TAU_MAP_2"/>
    <property type="match status" value="4"/>
</dbReference>
<evidence type="ECO:0000256" key="1">
    <source>
        <dbReference type="ARBA" id="ARBA00004245"/>
    </source>
</evidence>
<dbReference type="GeneID" id="109518111"/>
<feature type="compositionally biased region" description="Basic and acidic residues" evidence="8">
    <location>
        <begin position="916"/>
        <end position="974"/>
    </location>
</feature>
<dbReference type="GO" id="GO:0031175">
    <property type="term" value="P:neuron projection development"/>
    <property type="evidence" value="ECO:0007669"/>
    <property type="project" value="TreeGrafter"/>
</dbReference>
<organism evidence="9 10">
    <name type="scientific">Hippocampus comes</name>
    <name type="common">Tiger tail seahorse</name>
    <dbReference type="NCBI Taxonomy" id="109280"/>
    <lineage>
        <taxon>Eukaryota</taxon>
        <taxon>Metazoa</taxon>
        <taxon>Chordata</taxon>
        <taxon>Craniata</taxon>
        <taxon>Vertebrata</taxon>
        <taxon>Euteleostomi</taxon>
        <taxon>Actinopterygii</taxon>
        <taxon>Neopterygii</taxon>
        <taxon>Teleostei</taxon>
        <taxon>Neoteleostei</taxon>
        <taxon>Acanthomorphata</taxon>
        <taxon>Syngnathiaria</taxon>
        <taxon>Syngnathiformes</taxon>
        <taxon>Syngnathoidei</taxon>
        <taxon>Syngnathidae</taxon>
        <taxon>Hippocampus</taxon>
    </lineage>
</organism>
<evidence type="ECO:0000256" key="8">
    <source>
        <dbReference type="SAM" id="MobiDB-lite"/>
    </source>
</evidence>
<feature type="compositionally biased region" description="Low complexity" evidence="8">
    <location>
        <begin position="1173"/>
        <end position="1212"/>
    </location>
</feature>
<feature type="region of interest" description="Disordered" evidence="8">
    <location>
        <begin position="1"/>
        <end position="26"/>
    </location>
</feature>
<feature type="compositionally biased region" description="Basic and acidic residues" evidence="8">
    <location>
        <begin position="889"/>
        <end position="899"/>
    </location>
</feature>
<dbReference type="InterPro" id="IPR001084">
    <property type="entry name" value="MAP_tubulin-bd_rpt"/>
</dbReference>
<dbReference type="GO" id="GO:0000226">
    <property type="term" value="P:microtubule cytoskeleton organization"/>
    <property type="evidence" value="ECO:0007669"/>
    <property type="project" value="TreeGrafter"/>
</dbReference>
<feature type="region of interest" description="Disordered" evidence="8">
    <location>
        <begin position="103"/>
        <end position="140"/>
    </location>
</feature>
<evidence type="ECO:0000256" key="7">
    <source>
        <dbReference type="RuleBase" id="RU000686"/>
    </source>
</evidence>
<keyword evidence="6 7" id="KW-0206">Cytoskeleton</keyword>
<dbReference type="InterPro" id="IPR027324">
    <property type="entry name" value="MAP2/MAP4/Tau"/>
</dbReference>
<dbReference type="Ensembl" id="ENSHCOT00000018230.1">
    <property type="protein sequence ID" value="ENSHCOP00000024702.1"/>
    <property type="gene ID" value="ENSHCOG00000014251.1"/>
</dbReference>
<dbReference type="PANTHER" id="PTHR11501">
    <property type="entry name" value="MICROTUBULE-ASSOCIATED PROTEIN"/>
    <property type="match status" value="1"/>
</dbReference>
<feature type="compositionally biased region" description="Basic and acidic residues" evidence="8">
    <location>
        <begin position="574"/>
        <end position="585"/>
    </location>
</feature>
<comment type="subcellular location">
    <subcellularLocation>
        <location evidence="1 7">Cytoplasm</location>
        <location evidence="1 7">Cytoskeleton</location>
    </subcellularLocation>
</comment>
<dbReference type="PANTHER" id="PTHR11501:SF16">
    <property type="entry name" value="MICROTUBULE-ASSOCIATED PROTEIN 4"/>
    <property type="match status" value="1"/>
</dbReference>
<keyword evidence="3" id="KW-0597">Phosphoprotein</keyword>
<feature type="compositionally biased region" description="Low complexity" evidence="8">
    <location>
        <begin position="1097"/>
        <end position="1143"/>
    </location>
</feature>
<dbReference type="PROSITE" id="PS00229">
    <property type="entry name" value="TAU_MAP_1"/>
    <property type="match status" value="3"/>
</dbReference>
<keyword evidence="2 7" id="KW-0963">Cytoplasm</keyword>
<evidence type="ECO:0000256" key="6">
    <source>
        <dbReference type="ARBA" id="ARBA00023212"/>
    </source>
</evidence>
<feature type="compositionally biased region" description="Basic and acidic residues" evidence="8">
    <location>
        <begin position="269"/>
        <end position="284"/>
    </location>
</feature>
<keyword evidence="10" id="KW-1185">Reference proteome</keyword>
<dbReference type="GO" id="GO:0005874">
    <property type="term" value="C:microtubule"/>
    <property type="evidence" value="ECO:0007669"/>
    <property type="project" value="UniProtKB-KW"/>
</dbReference>
<sequence>MAELDLSLSDALVDSAPQQGPESRVERDFVAQLEAETFDDQIGETVGKTDYIPLLDDDANAGCKVTTGGQTSMSLPEHRGDGQPHKVDPQQFLAADFLSASMLGSPDPPTSPSNPVQMIHSSPTGLFSGFSQPAGPGLNMEAGTAALTAEKPPSIADPLQPSPSAGSEGPKVPHSPMLAEPQTPRSPPDLSAGALGDCWPDPIACLPTDLPFTPSVTSVISRHANNLAMIRDEPPKSLAGRESVAYAGGDERDGEESDRKQKKKKKRRQKEEGSYEHFESKGHLEAQSPGESAPSAELFDQRPEPKRDSGEGGWEEQIWKSGGRGKKGKSRKKIPEEWEVSPEPFATSSAGPITQDVRQDLGSSTLPSMEFSFADLNTSQTPWKEEIFQEEGLVPSSLSHDVLAPAPVSISPLVLNSELKATATPFTMPCSAGAGPVDPFPVAASPRETIEALIDTEPVGSGDAVDSGMFDNTDSFQEPAMQSLIDIETSVFSPSSQPGSALSTNGEVFASAPPLSPSDASWLLNNSHASSNSEPFDFSDVSASGHSVAVGLAFDSPSPAPLRSPKTAAQEVQIIEHKNEQPDKKPSKKSRSSSTSSAQSPTTTEAKKLTPQESPSVSPSSSPLLVSLGTPASGLNPAAKPFFPSFADTVEQPSVVSPIIEDHVAKSNEKEEKPKVDLIDPAEQRSVKVELAISEPAAMVEKDFGKEKQTDLNLWKEVENVEREEKEAEKATEGKDFQVKEKATVKVIEEKDAEKVPHEKEAVKVKEEESEKVKAKVAEEADEKRKGNEPQKVELLVPQKIEKVDPASKPDEAADKLVKAETFDKAEKVEKAPMTDKVEKKAEEAVKSVENKVTKTTDKTETKGSQEQHVQPKVEKTPEQPPTPVKLDAAPDKAEKKADAAAADVEEATKPSTQTHKAEKEDEAQKLSEKAAEAAKQIGGKEEKREKLPSDKKVGEKKDDKKEKAAKADAGEKAKKAKPSTNGSSAAPSKDLASADKKTKPIAGVTKPSTMSKTRQVTAAAGGGGGSTAAPAKRPAPYSTTSTLDKKTATKPPSAAAGVPKRASTNTASRLSSSATAAARDVKPKTPTERRPLVPKASTATSSHAGSSATAGSKNGTTTTTKTTTSTRTTLSSRSATATATKKPLGLKTDSQPSGEKKPGTLKTSTAADSSKPRSTTTTTAMRSSVSTTTAASRTRTAAPKTSSSSTTAGAVTDKKPTVPRAPRATSSTTTTTTASTSRTTARPGTATAPDIHNARSKIGSTDNIKHQPGGGKVSAASKGRVPASKEKSPVKVQIVSQKLDFSHVGARLGSKDNMKHVPGGGNVQILNKKVDLSKVTSKCGSKDNIKHKPGGGVVKIESHKINFREKAQSKVGSMDNVSHSPGGGSVKAEGPQETGEGVGTPSLALGPGPESGQVGAPAAHENGLKEAALCDTEGPQEPQALVSHIPETSI</sequence>
<accession>A0A3Q2Z028</accession>
<feature type="compositionally biased region" description="Basic and acidic residues" evidence="8">
    <location>
        <begin position="1080"/>
        <end position="1092"/>
    </location>
</feature>
<name>A0A3Q2Z028_HIPCM</name>
<feature type="compositionally biased region" description="Low complexity" evidence="8">
    <location>
        <begin position="1221"/>
        <end position="1250"/>
    </location>
</feature>
<reference evidence="9" key="2">
    <citation type="submission" date="2025-09" db="UniProtKB">
        <authorList>
            <consortium name="Ensembl"/>
        </authorList>
    </citation>
    <scope>IDENTIFICATION</scope>
</reference>
<evidence type="ECO:0000313" key="9">
    <source>
        <dbReference type="Ensembl" id="ENSHCOP00000024702.1"/>
    </source>
</evidence>
<dbReference type="STRING" id="109280.ENSHCOP00000024702"/>
<evidence type="ECO:0000256" key="5">
    <source>
        <dbReference type="ARBA" id="ARBA00022737"/>
    </source>
</evidence>
<feature type="region of interest" description="Disordered" evidence="8">
    <location>
        <begin position="1340"/>
        <end position="1451"/>
    </location>
</feature>
<dbReference type="OMA" id="LWINHAR"/>
<dbReference type="GO" id="GO:0043005">
    <property type="term" value="C:neuron projection"/>
    <property type="evidence" value="ECO:0007669"/>
    <property type="project" value="TreeGrafter"/>
</dbReference>
<feature type="region of interest" description="Disordered" evidence="8">
    <location>
        <begin position="231"/>
        <end position="360"/>
    </location>
</feature>
<dbReference type="OrthoDB" id="9378527at2759"/>
<dbReference type="GeneTree" id="ENSGT00940000159742"/>
<keyword evidence="5" id="KW-0677">Repeat</keyword>
<feature type="compositionally biased region" description="Low complexity" evidence="8">
    <location>
        <begin position="592"/>
        <end position="604"/>
    </location>
</feature>
<proteinExistence type="predicted"/>
<feature type="compositionally biased region" description="Basic residues" evidence="8">
    <location>
        <begin position="323"/>
        <end position="332"/>
    </location>
</feature>
<dbReference type="Pfam" id="PF00418">
    <property type="entry name" value="Tubulin-binding"/>
    <property type="match status" value="4"/>
</dbReference>
<feature type="compositionally biased region" description="Polar residues" evidence="8">
    <location>
        <begin position="1007"/>
        <end position="1017"/>
    </location>
</feature>
<feature type="compositionally biased region" description="Low complexity" evidence="8">
    <location>
        <begin position="1"/>
        <end position="16"/>
    </location>
</feature>
<feature type="compositionally biased region" description="Basic and acidic residues" evidence="8">
    <location>
        <begin position="800"/>
        <end position="878"/>
    </location>
</feature>
<feature type="compositionally biased region" description="Basic and acidic residues" evidence="8">
    <location>
        <begin position="1357"/>
        <end position="1369"/>
    </location>
</feature>
<keyword evidence="4 7" id="KW-0493">Microtubule</keyword>
<feature type="compositionally biased region" description="Low complexity" evidence="8">
    <location>
        <begin position="1050"/>
        <end position="1079"/>
    </location>
</feature>
<feature type="compositionally biased region" description="Polar residues" evidence="8">
    <location>
        <begin position="113"/>
        <end position="131"/>
    </location>
</feature>
<evidence type="ECO:0000313" key="10">
    <source>
        <dbReference type="Proteomes" id="UP000264820"/>
    </source>
</evidence>
<feature type="region of interest" description="Disordered" evidence="8">
    <location>
        <begin position="755"/>
        <end position="1292"/>
    </location>
</feature>
<feature type="compositionally biased region" description="Basic and acidic residues" evidence="8">
    <location>
        <begin position="755"/>
        <end position="792"/>
    </location>
</feature>
<reference evidence="9" key="1">
    <citation type="submission" date="2025-08" db="UniProtKB">
        <authorList>
            <consortium name="Ensembl"/>
        </authorList>
    </citation>
    <scope>IDENTIFICATION</scope>
</reference>
<feature type="region of interest" description="Disordered" evidence="8">
    <location>
        <begin position="522"/>
        <end position="645"/>
    </location>
</feature>
<evidence type="ECO:0000256" key="2">
    <source>
        <dbReference type="ARBA" id="ARBA00022490"/>
    </source>
</evidence>
<feature type="compositionally biased region" description="Basic and acidic residues" evidence="8">
    <location>
        <begin position="299"/>
        <end position="310"/>
    </location>
</feature>
<dbReference type="Proteomes" id="UP000264820">
    <property type="component" value="Unplaced"/>
</dbReference>
<feature type="compositionally biased region" description="Low complexity" evidence="8">
    <location>
        <begin position="614"/>
        <end position="628"/>
    </location>
</feature>
<dbReference type="RefSeq" id="XP_019729322.1">
    <property type="nucleotide sequence ID" value="XM_019873763.1"/>
</dbReference>
<evidence type="ECO:0000256" key="4">
    <source>
        <dbReference type="ARBA" id="ARBA00022701"/>
    </source>
</evidence>
<dbReference type="GO" id="GO:0008017">
    <property type="term" value="F:microtubule binding"/>
    <property type="evidence" value="ECO:0007669"/>
    <property type="project" value="InterPro"/>
</dbReference>